<keyword evidence="8" id="KW-1185">Reference proteome</keyword>
<reference evidence="7 8" key="1">
    <citation type="submission" date="2019-03" db="EMBL/GenBank/DDBJ databases">
        <authorList>
            <person name="Kim M.K.M."/>
        </authorList>
    </citation>
    <scope>NUCLEOTIDE SEQUENCE [LARGE SCALE GENOMIC DNA]</scope>
    <source>
        <strain evidence="7 8">17J68-12</strain>
    </source>
</reference>
<keyword evidence="4 6" id="KW-1133">Transmembrane helix</keyword>
<feature type="transmembrane region" description="Helical" evidence="6">
    <location>
        <begin position="41"/>
        <end position="63"/>
    </location>
</feature>
<evidence type="ECO:0000256" key="3">
    <source>
        <dbReference type="ARBA" id="ARBA00022692"/>
    </source>
</evidence>
<dbReference type="GO" id="GO:0006865">
    <property type="term" value="P:amino acid transport"/>
    <property type="evidence" value="ECO:0007669"/>
    <property type="project" value="InterPro"/>
</dbReference>
<feature type="transmembrane region" description="Helical" evidence="6">
    <location>
        <begin position="117"/>
        <end position="142"/>
    </location>
</feature>
<dbReference type="SUPFAM" id="SSF103473">
    <property type="entry name" value="MFS general substrate transporter"/>
    <property type="match status" value="1"/>
</dbReference>
<feature type="transmembrane region" description="Helical" evidence="6">
    <location>
        <begin position="189"/>
        <end position="207"/>
    </location>
</feature>
<organism evidence="7 8">
    <name type="scientific">Flaviaesturariibacter flavus</name>
    <dbReference type="NCBI Taxonomy" id="2502780"/>
    <lineage>
        <taxon>Bacteria</taxon>
        <taxon>Pseudomonadati</taxon>
        <taxon>Bacteroidota</taxon>
        <taxon>Chitinophagia</taxon>
        <taxon>Chitinophagales</taxon>
        <taxon>Chitinophagaceae</taxon>
        <taxon>Flaviaestuariibacter</taxon>
    </lineage>
</organism>
<accession>A0A4R1BPS6</accession>
<keyword evidence="5 6" id="KW-0472">Membrane</keyword>
<dbReference type="EMBL" id="SJZI01000002">
    <property type="protein sequence ID" value="TCJ19266.1"/>
    <property type="molecule type" value="Genomic_DNA"/>
</dbReference>
<feature type="transmembrane region" description="Helical" evidence="6">
    <location>
        <begin position="154"/>
        <end position="183"/>
    </location>
</feature>
<dbReference type="OrthoDB" id="9342487at2"/>
<dbReference type="InterPro" id="IPR036259">
    <property type="entry name" value="MFS_trans_sf"/>
</dbReference>
<evidence type="ECO:0000256" key="6">
    <source>
        <dbReference type="SAM" id="Phobius"/>
    </source>
</evidence>
<sequence length="239" mass="26869">MPKLLRIFITGMFISFLGSLPLGTLNVAAMQIAIYKGIASGLFFSSGCLLVEVIYVRLSLVAMDWVRKQKKLFRILEWVTLGIVVILAISSFSAAAHTAKYNTPVEPSYLRNTLHPLLLGFLMSAVNPVQIPFWFGWSTVLFTKKILLPRNDHYNTYIAGIALGTLFGNFVFVFGGAAIAGYISDKQGLLNWVIGGIFTLTALIQVWKMWRNKGAERWVEHPEEHTKPFEDEIDELQQL</sequence>
<evidence type="ECO:0000256" key="2">
    <source>
        <dbReference type="ARBA" id="ARBA00022475"/>
    </source>
</evidence>
<feature type="transmembrane region" description="Helical" evidence="6">
    <location>
        <begin position="75"/>
        <end position="97"/>
    </location>
</feature>
<keyword evidence="3 6" id="KW-0812">Transmembrane</keyword>
<evidence type="ECO:0000256" key="4">
    <source>
        <dbReference type="ARBA" id="ARBA00022989"/>
    </source>
</evidence>
<dbReference type="InterPro" id="IPR001123">
    <property type="entry name" value="LeuE-type"/>
</dbReference>
<evidence type="ECO:0000256" key="5">
    <source>
        <dbReference type="ARBA" id="ARBA00023136"/>
    </source>
</evidence>
<feature type="transmembrane region" description="Helical" evidence="6">
    <location>
        <begin position="7"/>
        <end position="35"/>
    </location>
</feature>
<comment type="caution">
    <text evidence="7">The sequence shown here is derived from an EMBL/GenBank/DDBJ whole genome shotgun (WGS) entry which is preliminary data.</text>
</comment>
<gene>
    <name evidence="7" type="ORF">EPD60_02280</name>
</gene>
<dbReference type="RefSeq" id="WP_131446425.1">
    <property type="nucleotide sequence ID" value="NZ_SJZI01000002.1"/>
</dbReference>
<dbReference type="Proteomes" id="UP000295334">
    <property type="component" value="Unassembled WGS sequence"/>
</dbReference>
<dbReference type="AlphaFoldDB" id="A0A4R1BPS6"/>
<name>A0A4R1BPS6_9BACT</name>
<protein>
    <submittedName>
        <fullName evidence="7">Lysine transporter LysE</fullName>
    </submittedName>
</protein>
<proteinExistence type="predicted"/>
<dbReference type="GO" id="GO:0005886">
    <property type="term" value="C:plasma membrane"/>
    <property type="evidence" value="ECO:0007669"/>
    <property type="project" value="UniProtKB-SubCell"/>
</dbReference>
<evidence type="ECO:0000313" key="7">
    <source>
        <dbReference type="EMBL" id="TCJ19266.1"/>
    </source>
</evidence>
<keyword evidence="2" id="KW-1003">Cell membrane</keyword>
<evidence type="ECO:0000313" key="8">
    <source>
        <dbReference type="Proteomes" id="UP000295334"/>
    </source>
</evidence>
<evidence type="ECO:0000256" key="1">
    <source>
        <dbReference type="ARBA" id="ARBA00004651"/>
    </source>
</evidence>
<dbReference type="Pfam" id="PF01810">
    <property type="entry name" value="LysE"/>
    <property type="match status" value="1"/>
</dbReference>
<comment type="subcellular location">
    <subcellularLocation>
        <location evidence="1">Cell membrane</location>
        <topology evidence="1">Multi-pass membrane protein</topology>
    </subcellularLocation>
</comment>